<dbReference type="Pfam" id="PF12704">
    <property type="entry name" value="MacB_PCD"/>
    <property type="match status" value="1"/>
</dbReference>
<reference evidence="10 11" key="1">
    <citation type="submission" date="2019-02" db="EMBL/GenBank/DDBJ databases">
        <title>Deep-cultivation of Planctomycetes and their phenomic and genomic characterization uncovers novel biology.</title>
        <authorList>
            <person name="Wiegand S."/>
            <person name="Jogler M."/>
            <person name="Boedeker C."/>
            <person name="Pinto D."/>
            <person name="Vollmers J."/>
            <person name="Rivas-Marin E."/>
            <person name="Kohn T."/>
            <person name="Peeters S.H."/>
            <person name="Heuer A."/>
            <person name="Rast P."/>
            <person name="Oberbeckmann S."/>
            <person name="Bunk B."/>
            <person name="Jeske O."/>
            <person name="Meyerdierks A."/>
            <person name="Storesund J.E."/>
            <person name="Kallscheuer N."/>
            <person name="Luecker S."/>
            <person name="Lage O.M."/>
            <person name="Pohl T."/>
            <person name="Merkel B.J."/>
            <person name="Hornburger P."/>
            <person name="Mueller R.-W."/>
            <person name="Bruemmer F."/>
            <person name="Labrenz M."/>
            <person name="Spormann A.M."/>
            <person name="Op den Camp H."/>
            <person name="Overmann J."/>
            <person name="Amann R."/>
            <person name="Jetten M.S.M."/>
            <person name="Mascher T."/>
            <person name="Medema M.H."/>
            <person name="Devos D.P."/>
            <person name="Kaster A.-K."/>
            <person name="Ovreas L."/>
            <person name="Rohde M."/>
            <person name="Galperin M.Y."/>
            <person name="Jogler C."/>
        </authorList>
    </citation>
    <scope>NUCLEOTIDE SEQUENCE [LARGE SCALE GENOMIC DNA]</scope>
    <source>
        <strain evidence="10 11">I41</strain>
    </source>
</reference>
<evidence type="ECO:0000256" key="3">
    <source>
        <dbReference type="ARBA" id="ARBA00022692"/>
    </source>
</evidence>
<dbReference type="AlphaFoldDB" id="A0A517U3G0"/>
<keyword evidence="3 7" id="KW-0812">Transmembrane</keyword>
<dbReference type="InterPro" id="IPR050250">
    <property type="entry name" value="Macrolide_Exporter_MacB"/>
</dbReference>
<evidence type="ECO:0000256" key="2">
    <source>
        <dbReference type="ARBA" id="ARBA00022475"/>
    </source>
</evidence>
<dbReference type="EMBL" id="CP036339">
    <property type="protein sequence ID" value="QDT75156.1"/>
    <property type="molecule type" value="Genomic_DNA"/>
</dbReference>
<organism evidence="10 11">
    <name type="scientific">Lacipirellula limnantheis</name>
    <dbReference type="NCBI Taxonomy" id="2528024"/>
    <lineage>
        <taxon>Bacteria</taxon>
        <taxon>Pseudomonadati</taxon>
        <taxon>Planctomycetota</taxon>
        <taxon>Planctomycetia</taxon>
        <taxon>Pirellulales</taxon>
        <taxon>Lacipirellulaceae</taxon>
        <taxon>Lacipirellula</taxon>
    </lineage>
</organism>
<dbReference type="RefSeq" id="WP_145434848.1">
    <property type="nucleotide sequence ID" value="NZ_CP036339.1"/>
</dbReference>
<keyword evidence="2" id="KW-1003">Cell membrane</keyword>
<evidence type="ECO:0000256" key="5">
    <source>
        <dbReference type="ARBA" id="ARBA00023136"/>
    </source>
</evidence>
<feature type="transmembrane region" description="Helical" evidence="7">
    <location>
        <begin position="342"/>
        <end position="363"/>
    </location>
</feature>
<protein>
    <submittedName>
        <fullName evidence="10">Macrolide export ATP-binding/permease protein MacB</fullName>
        <ecNumber evidence="10">3.6.3.-</ecNumber>
    </submittedName>
</protein>
<keyword evidence="10" id="KW-0547">Nucleotide-binding</keyword>
<keyword evidence="10" id="KW-0378">Hydrolase</keyword>
<dbReference type="PANTHER" id="PTHR30572:SF4">
    <property type="entry name" value="ABC TRANSPORTER PERMEASE YTRF"/>
    <property type="match status" value="1"/>
</dbReference>
<keyword evidence="4 7" id="KW-1133">Transmembrane helix</keyword>
<keyword evidence="11" id="KW-1185">Reference proteome</keyword>
<dbReference type="Pfam" id="PF02687">
    <property type="entry name" value="FtsX"/>
    <property type="match status" value="1"/>
</dbReference>
<keyword evidence="10" id="KW-0067">ATP-binding</keyword>
<evidence type="ECO:0000259" key="9">
    <source>
        <dbReference type="Pfam" id="PF12704"/>
    </source>
</evidence>
<feature type="domain" description="MacB-like periplasmic core" evidence="9">
    <location>
        <begin position="22"/>
        <end position="250"/>
    </location>
</feature>
<evidence type="ECO:0000313" key="11">
    <source>
        <dbReference type="Proteomes" id="UP000317909"/>
    </source>
</evidence>
<dbReference type="OrthoDB" id="9770099at2"/>
<dbReference type="Proteomes" id="UP000317909">
    <property type="component" value="Chromosome"/>
</dbReference>
<feature type="transmembrane region" description="Helical" evidence="7">
    <location>
        <begin position="20"/>
        <end position="40"/>
    </location>
</feature>
<sequence length="436" mass="47950">MARWWRTLKLSIKSLLLHPLRSALTVLGIFIGVAGVIWLLSIGEGIGRAAEEQIAGLGARNIIVRTIKPSADEVQDAGYGLTRDDYIRLLATVPTIDKAIPIREVSREFRNGTRKFEGRCVGCTPDYAEVARLEPKMGRFLSDGDLINQSNYCVLAAETADRLFPFGDPIGQKIMVDEHFFVVIGVMKSRAPSAGIGGSVAAEDFSRDVYIPITTMETRMGDMEVVMKPGQFQRDLKELSQITIQVKDRDLVLPTVDVVRDTIARNHTLADYGVTVPLELLQQAQTTRLMFMLFLGLIAAVSLVVGGIGIMNIMLATVTERTREIGIRRALGAKRRDITQQFLAEAVVLSVVGGLLGIVGGLLCRPISILIRGRLLDWFPEQMSTLPEIVRTVEPMMVSWSIPLAFAISVIVGVTFGVYPAIRAAQLDPIEALRHE</sequence>
<dbReference type="InterPro" id="IPR025857">
    <property type="entry name" value="MacB_PCD"/>
</dbReference>
<feature type="domain" description="ABC3 transporter permease C-terminal" evidence="8">
    <location>
        <begin position="297"/>
        <end position="429"/>
    </location>
</feature>
<feature type="transmembrane region" description="Helical" evidence="7">
    <location>
        <begin position="400"/>
        <end position="422"/>
    </location>
</feature>
<accession>A0A517U3G0</accession>
<evidence type="ECO:0000256" key="6">
    <source>
        <dbReference type="ARBA" id="ARBA00038076"/>
    </source>
</evidence>
<dbReference type="GO" id="GO:0022857">
    <property type="term" value="F:transmembrane transporter activity"/>
    <property type="evidence" value="ECO:0007669"/>
    <property type="project" value="TreeGrafter"/>
</dbReference>
<keyword evidence="5 7" id="KW-0472">Membrane</keyword>
<dbReference type="InterPro" id="IPR003838">
    <property type="entry name" value="ABC3_permease_C"/>
</dbReference>
<evidence type="ECO:0000256" key="1">
    <source>
        <dbReference type="ARBA" id="ARBA00004651"/>
    </source>
</evidence>
<comment type="similarity">
    <text evidence="6">Belongs to the ABC-4 integral membrane protein family.</text>
</comment>
<evidence type="ECO:0000256" key="7">
    <source>
        <dbReference type="SAM" id="Phobius"/>
    </source>
</evidence>
<dbReference type="PANTHER" id="PTHR30572">
    <property type="entry name" value="MEMBRANE COMPONENT OF TRANSPORTER-RELATED"/>
    <property type="match status" value="1"/>
</dbReference>
<evidence type="ECO:0000256" key="4">
    <source>
        <dbReference type="ARBA" id="ARBA00022989"/>
    </source>
</evidence>
<dbReference type="KEGG" id="llh:I41_43650"/>
<proteinExistence type="inferred from homology"/>
<name>A0A517U3G0_9BACT</name>
<evidence type="ECO:0000259" key="8">
    <source>
        <dbReference type="Pfam" id="PF02687"/>
    </source>
</evidence>
<gene>
    <name evidence="10" type="primary">macB_6</name>
    <name evidence="10" type="ORF">I41_43650</name>
</gene>
<dbReference type="GO" id="GO:0005524">
    <property type="term" value="F:ATP binding"/>
    <property type="evidence" value="ECO:0007669"/>
    <property type="project" value="UniProtKB-KW"/>
</dbReference>
<feature type="transmembrane region" description="Helical" evidence="7">
    <location>
        <begin position="289"/>
        <end position="315"/>
    </location>
</feature>
<comment type="subcellular location">
    <subcellularLocation>
        <location evidence="1">Cell membrane</location>
        <topology evidence="1">Multi-pass membrane protein</topology>
    </subcellularLocation>
</comment>
<dbReference type="GO" id="GO:0005886">
    <property type="term" value="C:plasma membrane"/>
    <property type="evidence" value="ECO:0007669"/>
    <property type="project" value="UniProtKB-SubCell"/>
</dbReference>
<dbReference type="EC" id="3.6.3.-" evidence="10"/>
<evidence type="ECO:0000313" key="10">
    <source>
        <dbReference type="EMBL" id="QDT75156.1"/>
    </source>
</evidence>
<dbReference type="GO" id="GO:0016787">
    <property type="term" value="F:hydrolase activity"/>
    <property type="evidence" value="ECO:0007669"/>
    <property type="project" value="UniProtKB-KW"/>
</dbReference>